<evidence type="ECO:0000256" key="8">
    <source>
        <dbReference type="ARBA" id="ARBA00022581"/>
    </source>
</evidence>
<dbReference type="EMBL" id="HM228874">
    <property type="protein sequence ID" value="ADI48252.1"/>
    <property type="molecule type" value="Genomic_DNA"/>
</dbReference>
<evidence type="ECO:0000256" key="14">
    <source>
        <dbReference type="ARBA" id="ARBA00023296"/>
    </source>
</evidence>
<dbReference type="GO" id="GO:0075732">
    <property type="term" value="P:viral penetration into host nucleus"/>
    <property type="evidence" value="ECO:0007669"/>
    <property type="project" value="UniProtKB-KW"/>
</dbReference>
<dbReference type="Gene3D" id="2.60.120.950">
    <property type="entry name" value="Circovirus capsid protein"/>
    <property type="match status" value="1"/>
</dbReference>
<proteinExistence type="inferred from homology"/>
<accession>D9IZ81</accession>
<evidence type="ECO:0000256" key="13">
    <source>
        <dbReference type="ARBA" id="ARBA00023125"/>
    </source>
</evidence>
<organism evidence="16 17">
    <name type="scientific">Bat cyclovirus GF-4c</name>
    <dbReference type="NCBI Taxonomy" id="795381"/>
    <lineage>
        <taxon>Viruses</taxon>
        <taxon>Monodnaviria</taxon>
        <taxon>Shotokuvirae</taxon>
        <taxon>Cressdnaviricota</taxon>
        <taxon>Arfiviricetes</taxon>
        <taxon>Cirlivirales</taxon>
        <taxon>Circoviridae</taxon>
        <taxon>Cyclovirus</taxon>
        <taxon>Cyclovirus jaaabani</taxon>
        <taxon>Bat associated cyclovirus 1</taxon>
    </lineage>
</organism>
<evidence type="ECO:0000256" key="6">
    <source>
        <dbReference type="ARBA" id="ARBA00022561"/>
    </source>
</evidence>
<comment type="subunit">
    <text evidence="15">Homomultimer. Assembles in the nucleus, presumably in an immature form, then migrates to the cytoplasm once assembled as mature virion. Interacts with Rep; this interaction relocates Rep into the nucleus.</text>
</comment>
<evidence type="ECO:0000256" key="3">
    <source>
        <dbReference type="ARBA" id="ARBA00010301"/>
    </source>
</evidence>
<keyword evidence="13" id="KW-0238">DNA-binding</keyword>
<keyword evidence="4" id="KW-1140">T=1 icosahedral capsid protein</keyword>
<keyword evidence="14" id="KW-1160">Virus entry into host cell</keyword>
<dbReference type="GO" id="GO:0019062">
    <property type="term" value="P:virion attachment to host cell"/>
    <property type="evidence" value="ECO:0007669"/>
    <property type="project" value="UniProtKB-KW"/>
</dbReference>
<evidence type="ECO:0000256" key="5">
    <source>
        <dbReference type="ARBA" id="ARBA00022524"/>
    </source>
</evidence>
<dbReference type="GO" id="GO:0043657">
    <property type="term" value="C:host cell"/>
    <property type="evidence" value="ECO:0007669"/>
    <property type="project" value="GOC"/>
</dbReference>
<reference evidence="16 17" key="1">
    <citation type="journal article" date="2010" name="J. Virol.">
        <title>Bat guano virome: predominance of dietary viruses from insects and plants plus novel mammalian viruses.</title>
        <authorList>
            <person name="Li L."/>
            <person name="Victoria J.G."/>
            <person name="Wang C."/>
            <person name="Jones M."/>
            <person name="Fellers G.M."/>
            <person name="Kunz T.H."/>
            <person name="Delwart E."/>
        </authorList>
    </citation>
    <scope>NUCLEOTIDE SEQUENCE [LARGE SCALE GENOMIC DNA]</scope>
    <source>
        <strain evidence="16">GF-4c</strain>
    </source>
</reference>
<dbReference type="OrthoDB" id="18040at10239"/>
<dbReference type="InterPro" id="IPR038652">
    <property type="entry name" value="Circovirus_capsid_sf"/>
</dbReference>
<dbReference type="GO" id="GO:0042025">
    <property type="term" value="C:host cell nucleus"/>
    <property type="evidence" value="ECO:0007669"/>
    <property type="project" value="UniProtKB-SubCell"/>
</dbReference>
<keyword evidence="5" id="KW-1163">Viral penetration into host nucleus</keyword>
<protein>
    <submittedName>
        <fullName evidence="16">Putative Cap</fullName>
    </submittedName>
</protein>
<dbReference type="Pfam" id="PF02443">
    <property type="entry name" value="Circo_capsid"/>
    <property type="match status" value="1"/>
</dbReference>
<dbReference type="GeneID" id="32741384"/>
<keyword evidence="11" id="KW-0946">Virion</keyword>
<dbReference type="RefSeq" id="YP_009362253.1">
    <property type="nucleotide sequence ID" value="NC_034547.1"/>
</dbReference>
<name>D9IZ81_9CIRC</name>
<sequence>MAAFRRRRRVRPRKNRFGRLRRRRFGRRIGRRKVRPNVLYCKLTRTVTRKIDLRIATGSPNQIEIQELRINLNNFAEHINLASNFEKIKILKQVVSVIPCQNVSNSTTSIQLHYAIVPYKKESPALSTPFPAILSVDKAKMISNTRRASMALVPAAHLHSSGQTSDDMNKLVYKPEFSIPATGVSATIYSGFVAFERNSDEVFENKQAWFVVKQDIYVKYSVQRSFI</sequence>
<keyword evidence="10" id="KW-1161">Viral attachment to host cell</keyword>
<evidence type="ECO:0000313" key="17">
    <source>
        <dbReference type="Proteomes" id="UP000207592"/>
    </source>
</evidence>
<dbReference type="GO" id="GO:0039615">
    <property type="term" value="C:T=1 icosahedral viral capsid"/>
    <property type="evidence" value="ECO:0007669"/>
    <property type="project" value="UniProtKB-KW"/>
</dbReference>
<dbReference type="GO" id="GO:0075509">
    <property type="term" value="P:endocytosis involved in viral entry into host cell"/>
    <property type="evidence" value="ECO:0007669"/>
    <property type="project" value="UniProtKB-KW"/>
</dbReference>
<dbReference type="GO" id="GO:0019069">
    <property type="term" value="P:viral capsid assembly"/>
    <property type="evidence" value="ECO:0007669"/>
    <property type="project" value="InterPro"/>
</dbReference>
<evidence type="ECO:0000256" key="12">
    <source>
        <dbReference type="ARBA" id="ARBA00022890"/>
    </source>
</evidence>
<dbReference type="Proteomes" id="UP000207592">
    <property type="component" value="Segment"/>
</dbReference>
<evidence type="ECO:0000256" key="9">
    <source>
        <dbReference type="ARBA" id="ARBA00022595"/>
    </source>
</evidence>
<evidence type="ECO:0000256" key="1">
    <source>
        <dbReference type="ARBA" id="ARBA00004147"/>
    </source>
</evidence>
<comment type="subcellular location">
    <subcellularLocation>
        <location evidence="1">Host nucleus</location>
    </subcellularLocation>
    <subcellularLocation>
        <location evidence="2">Virion</location>
    </subcellularLocation>
</comment>
<evidence type="ECO:0000256" key="15">
    <source>
        <dbReference type="ARBA" id="ARBA00046863"/>
    </source>
</evidence>
<evidence type="ECO:0000256" key="4">
    <source>
        <dbReference type="ARBA" id="ARBA00022431"/>
    </source>
</evidence>
<dbReference type="KEGG" id="vg:32741384"/>
<keyword evidence="9" id="KW-1162">Viral penetration into host cytoplasm</keyword>
<evidence type="ECO:0000256" key="10">
    <source>
        <dbReference type="ARBA" id="ARBA00022804"/>
    </source>
</evidence>
<evidence type="ECO:0000256" key="2">
    <source>
        <dbReference type="ARBA" id="ARBA00004328"/>
    </source>
</evidence>
<comment type="similarity">
    <text evidence="3">Belongs to the circoviridae capsid protein family.</text>
</comment>
<dbReference type="GO" id="GO:0003677">
    <property type="term" value="F:DNA binding"/>
    <property type="evidence" value="ECO:0007669"/>
    <property type="project" value="UniProtKB-KW"/>
</dbReference>
<keyword evidence="6" id="KW-0167">Capsid protein</keyword>
<keyword evidence="8" id="KW-0945">Host-virus interaction</keyword>
<evidence type="ECO:0000256" key="7">
    <source>
        <dbReference type="ARBA" id="ARBA00022562"/>
    </source>
</evidence>
<keyword evidence="17" id="KW-1185">Reference proteome</keyword>
<keyword evidence="7" id="KW-1048">Host nucleus</keyword>
<evidence type="ECO:0000256" key="11">
    <source>
        <dbReference type="ARBA" id="ARBA00022844"/>
    </source>
</evidence>
<keyword evidence="12" id="KW-1164">Virus endocytosis by host</keyword>
<evidence type="ECO:0000313" key="16">
    <source>
        <dbReference type="EMBL" id="ADI48252.1"/>
    </source>
</evidence>
<dbReference type="InterPro" id="IPR003383">
    <property type="entry name" value="Circovirus_capsid"/>
</dbReference>